<reference evidence="2 3" key="1">
    <citation type="submission" date="2019-08" db="EMBL/GenBank/DDBJ databases">
        <title>Massilia golmudensis sp. nov., isolated from sand in the Qinghai-Tibetan Plateau.</title>
        <authorList>
            <person name="Zhang B."/>
        </authorList>
    </citation>
    <scope>NUCLEOTIDE SEQUENCE [LARGE SCALE GENOMIC DNA]</scope>
    <source>
        <strain evidence="2 3">GEM5</strain>
    </source>
</reference>
<name>A0A5C7FW03_9BURK</name>
<dbReference type="Proteomes" id="UP000321413">
    <property type="component" value="Unassembled WGS sequence"/>
</dbReference>
<dbReference type="AlphaFoldDB" id="A0A5C7FW03"/>
<feature type="region of interest" description="Disordered" evidence="1">
    <location>
        <begin position="154"/>
        <end position="173"/>
    </location>
</feature>
<comment type="caution">
    <text evidence="2">The sequence shown here is derived from an EMBL/GenBank/DDBJ whole genome shotgun (WGS) entry which is preliminary data.</text>
</comment>
<dbReference type="EMBL" id="VPFD01000015">
    <property type="protein sequence ID" value="TXF99031.1"/>
    <property type="molecule type" value="Genomic_DNA"/>
</dbReference>
<evidence type="ECO:0000256" key="1">
    <source>
        <dbReference type="SAM" id="MobiDB-lite"/>
    </source>
</evidence>
<keyword evidence="3" id="KW-1185">Reference proteome</keyword>
<organism evidence="2 3">
    <name type="scientific">Massilia arenae</name>
    <dbReference type="NCBI Taxonomy" id="2603288"/>
    <lineage>
        <taxon>Bacteria</taxon>
        <taxon>Pseudomonadati</taxon>
        <taxon>Pseudomonadota</taxon>
        <taxon>Betaproteobacteria</taxon>
        <taxon>Burkholderiales</taxon>
        <taxon>Oxalobacteraceae</taxon>
        <taxon>Telluria group</taxon>
        <taxon>Massilia</taxon>
    </lineage>
</organism>
<accession>A0A5C7FW03</accession>
<gene>
    <name evidence="2" type="ORF">FVD38_14640</name>
</gene>
<evidence type="ECO:0000313" key="3">
    <source>
        <dbReference type="Proteomes" id="UP000321413"/>
    </source>
</evidence>
<dbReference type="RefSeq" id="WP_147935485.1">
    <property type="nucleotide sequence ID" value="NZ_VPFD01000015.1"/>
</dbReference>
<protein>
    <submittedName>
        <fullName evidence="2">Uncharacterized protein</fullName>
    </submittedName>
</protein>
<evidence type="ECO:0000313" key="2">
    <source>
        <dbReference type="EMBL" id="TXF99031.1"/>
    </source>
</evidence>
<sequence length="240" mass="26572">MFLPNDVIEYLDAPGRPLRILWIDPAGAQAYIYALGIPGALPRPASLRVLYAALRERRTRLLRPDPWRAVSPAGAPSDSQRRRQLKAWNVVRTLHQDLPALYLSRERAAMVAACSAAQGIAPANIMRYLRRYWERGQTLDALLPDYANSGARGKTREARAGVKRGRPRKGAGPGANIDDALRALFREAVARYAGTHRRFSPAAAYRQMLAEHFADAAPGAIPSYGQFSYWIVRDGLLPSA</sequence>
<proteinExistence type="predicted"/>